<accession>A0A914UI18</accession>
<dbReference type="GO" id="GO:0003676">
    <property type="term" value="F:nucleic acid binding"/>
    <property type="evidence" value="ECO:0007669"/>
    <property type="project" value="InterPro"/>
</dbReference>
<dbReference type="WBParaSite" id="PSAMB.scaffold101size79781.g1828.t1">
    <property type="protein sequence ID" value="PSAMB.scaffold101size79781.g1828.t1"/>
    <property type="gene ID" value="PSAMB.scaffold101size79781.g1828"/>
</dbReference>
<proteinExistence type="predicted"/>
<keyword evidence="1" id="KW-1185">Reference proteome</keyword>
<dbReference type="Gene3D" id="3.30.420.10">
    <property type="entry name" value="Ribonuclease H-like superfamily/Ribonuclease H"/>
    <property type="match status" value="1"/>
</dbReference>
<name>A0A914UI18_9BILA</name>
<evidence type="ECO:0000313" key="1">
    <source>
        <dbReference type="Proteomes" id="UP000887566"/>
    </source>
</evidence>
<organism evidence="1 2">
    <name type="scientific">Plectus sambesii</name>
    <dbReference type="NCBI Taxonomy" id="2011161"/>
    <lineage>
        <taxon>Eukaryota</taxon>
        <taxon>Metazoa</taxon>
        <taxon>Ecdysozoa</taxon>
        <taxon>Nematoda</taxon>
        <taxon>Chromadorea</taxon>
        <taxon>Plectida</taxon>
        <taxon>Plectina</taxon>
        <taxon>Plectoidea</taxon>
        <taxon>Plectidae</taxon>
        <taxon>Plectus</taxon>
    </lineage>
</organism>
<protein>
    <submittedName>
        <fullName evidence="2">Transposase</fullName>
    </submittedName>
</protein>
<reference evidence="2" key="1">
    <citation type="submission" date="2022-11" db="UniProtKB">
        <authorList>
            <consortium name="WormBaseParasite"/>
        </authorList>
    </citation>
    <scope>IDENTIFICATION</scope>
</reference>
<dbReference type="Proteomes" id="UP000887566">
    <property type="component" value="Unplaced"/>
</dbReference>
<dbReference type="InterPro" id="IPR036397">
    <property type="entry name" value="RNaseH_sf"/>
</dbReference>
<sequence>MRPTRIPYEVRTMIWKYRQRGLKVTEVTDLLNEAGLHYSYHSIQKFLRRLSKRQSLQDSKRKGRPNDWPDDVYRKILKFVDEQMHQDNEKTGSGMSELIKEMFNITNVNERKVKLMRQKLGWAYFDPNFKKLHLWAGISWNGATELCIFDGKEPFTDALFVRVIREVLKPFQTGKYGGRRLTLFYPSNASHDAMHIEEKLIDIGAIDSIVFPVQSTDLNPMTMIWDELQEHLLKDTKVATSAQLLASVEQFWTTTVTTDLCRESVNRLSLTIPKVVEINGVSTAK</sequence>
<dbReference type="AlphaFoldDB" id="A0A914UI18"/>
<evidence type="ECO:0000313" key="2">
    <source>
        <dbReference type="WBParaSite" id="PSAMB.scaffold101size79781.g1828.t1"/>
    </source>
</evidence>